<dbReference type="CDD" id="cd07989">
    <property type="entry name" value="LPLAT_AGPAT-like"/>
    <property type="match status" value="1"/>
</dbReference>
<evidence type="ECO:0000259" key="4">
    <source>
        <dbReference type="SMART" id="SM00563"/>
    </source>
</evidence>
<sequence>MTAKKPRTQRYHSAWHRSLRYVTQRLIMRAVVGSTVQVKAEGLDNLESLERPFIVAANHSSHLDTTVLLTALPWRVTSHLAVGAASDYFYNHMYRSMAASAFFNTYPVHRPGSKGRSAKRSKGMTRKLVEEQIPVLLFPEGTRSRDGKMAAFKPGVAAICAEQQIPCVPVALLGTFDAMPPGRSWPMPGRPRVRVLVGRPMRPRRGEAVGDFNERLSARVRTMIDMQTPYVLADKPAARESAAEDGETRQGKRSRPRDAQGPGRAQEEAS</sequence>
<evidence type="ECO:0000256" key="3">
    <source>
        <dbReference type="SAM" id="MobiDB-lite"/>
    </source>
</evidence>
<dbReference type="SMART" id="SM00563">
    <property type="entry name" value="PlsC"/>
    <property type="match status" value="1"/>
</dbReference>
<dbReference type="OrthoDB" id="9808424at2"/>
<dbReference type="GO" id="GO:0006654">
    <property type="term" value="P:phosphatidic acid biosynthetic process"/>
    <property type="evidence" value="ECO:0007669"/>
    <property type="project" value="TreeGrafter"/>
</dbReference>
<accession>A0A3N2BDE4</accession>
<feature type="region of interest" description="Disordered" evidence="3">
    <location>
        <begin position="230"/>
        <end position="270"/>
    </location>
</feature>
<gene>
    <name evidence="5" type="ORF">EDD31_1646</name>
</gene>
<evidence type="ECO:0000313" key="6">
    <source>
        <dbReference type="Proteomes" id="UP000280668"/>
    </source>
</evidence>
<dbReference type="EMBL" id="RKHK01000001">
    <property type="protein sequence ID" value="ROR73271.1"/>
    <property type="molecule type" value="Genomic_DNA"/>
</dbReference>
<keyword evidence="2 5" id="KW-0012">Acyltransferase</keyword>
<keyword evidence="1 5" id="KW-0808">Transferase</keyword>
<dbReference type="GO" id="GO:0003841">
    <property type="term" value="F:1-acylglycerol-3-phosphate O-acyltransferase activity"/>
    <property type="evidence" value="ECO:0007669"/>
    <property type="project" value="TreeGrafter"/>
</dbReference>
<feature type="compositionally biased region" description="Basic and acidic residues" evidence="3">
    <location>
        <begin position="236"/>
        <end position="250"/>
    </location>
</feature>
<dbReference type="InterPro" id="IPR002123">
    <property type="entry name" value="Plipid/glycerol_acylTrfase"/>
</dbReference>
<dbReference type="Proteomes" id="UP000280668">
    <property type="component" value="Unassembled WGS sequence"/>
</dbReference>
<organism evidence="5 6">
    <name type="scientific">Bogoriella caseilytica</name>
    <dbReference type="NCBI Taxonomy" id="56055"/>
    <lineage>
        <taxon>Bacteria</taxon>
        <taxon>Bacillati</taxon>
        <taxon>Actinomycetota</taxon>
        <taxon>Actinomycetes</taxon>
        <taxon>Micrococcales</taxon>
        <taxon>Bogoriellaceae</taxon>
        <taxon>Bogoriella</taxon>
    </lineage>
</organism>
<evidence type="ECO:0000313" key="5">
    <source>
        <dbReference type="EMBL" id="ROR73271.1"/>
    </source>
</evidence>
<name>A0A3N2BDE4_9MICO</name>
<keyword evidence="6" id="KW-1185">Reference proteome</keyword>
<evidence type="ECO:0000256" key="1">
    <source>
        <dbReference type="ARBA" id="ARBA00022679"/>
    </source>
</evidence>
<dbReference type="PANTHER" id="PTHR10434">
    <property type="entry name" value="1-ACYL-SN-GLYCEROL-3-PHOSPHATE ACYLTRANSFERASE"/>
    <property type="match status" value="1"/>
</dbReference>
<dbReference type="Pfam" id="PF01553">
    <property type="entry name" value="Acyltransferase"/>
    <property type="match status" value="1"/>
</dbReference>
<evidence type="ECO:0000256" key="2">
    <source>
        <dbReference type="ARBA" id="ARBA00023315"/>
    </source>
</evidence>
<comment type="caution">
    <text evidence="5">The sequence shown here is derived from an EMBL/GenBank/DDBJ whole genome shotgun (WGS) entry which is preliminary data.</text>
</comment>
<protein>
    <submittedName>
        <fullName evidence="5">1-acyl-sn-glycerol-3-phosphate acyltransferase</fullName>
    </submittedName>
</protein>
<feature type="domain" description="Phospholipid/glycerol acyltransferase" evidence="4">
    <location>
        <begin position="53"/>
        <end position="175"/>
    </location>
</feature>
<reference evidence="5 6" key="1">
    <citation type="submission" date="2018-11" db="EMBL/GenBank/DDBJ databases">
        <title>Sequencing the genomes of 1000 actinobacteria strains.</title>
        <authorList>
            <person name="Klenk H.-P."/>
        </authorList>
    </citation>
    <scope>NUCLEOTIDE SEQUENCE [LARGE SCALE GENOMIC DNA]</scope>
    <source>
        <strain evidence="5 6">DSM 11294</strain>
    </source>
</reference>
<dbReference type="RefSeq" id="WP_123303710.1">
    <property type="nucleotide sequence ID" value="NZ_RKHK01000001.1"/>
</dbReference>
<dbReference type="SUPFAM" id="SSF69593">
    <property type="entry name" value="Glycerol-3-phosphate (1)-acyltransferase"/>
    <property type="match status" value="1"/>
</dbReference>
<dbReference type="PANTHER" id="PTHR10434:SF11">
    <property type="entry name" value="1-ACYL-SN-GLYCEROL-3-PHOSPHATE ACYLTRANSFERASE"/>
    <property type="match status" value="1"/>
</dbReference>
<dbReference type="AlphaFoldDB" id="A0A3N2BDE4"/>
<proteinExistence type="predicted"/>